<dbReference type="InterPro" id="IPR003004">
    <property type="entry name" value="GspF/PilC"/>
</dbReference>
<dbReference type="FunFam" id="1.20.81.30:FF:000001">
    <property type="entry name" value="Type II secretion system protein F"/>
    <property type="match status" value="2"/>
</dbReference>
<dbReference type="PANTHER" id="PTHR30012:SF0">
    <property type="entry name" value="TYPE II SECRETION SYSTEM PROTEIN F-RELATED"/>
    <property type="match status" value="1"/>
</dbReference>
<dbReference type="InterPro" id="IPR018076">
    <property type="entry name" value="T2SS_GspF_dom"/>
</dbReference>
<protein>
    <recommendedName>
        <fullName evidence="9">Type II secretion system protein GspF domain-containing protein</fullName>
    </recommendedName>
</protein>
<dbReference type="EMBL" id="MEUX01000027">
    <property type="protein sequence ID" value="OGC46887.1"/>
    <property type="molecule type" value="Genomic_DNA"/>
</dbReference>
<reference evidence="10 11" key="1">
    <citation type="journal article" date="2016" name="Nat. Commun.">
        <title>Thousands of microbial genomes shed light on interconnected biogeochemical processes in an aquifer system.</title>
        <authorList>
            <person name="Anantharaman K."/>
            <person name="Brown C.T."/>
            <person name="Hug L.A."/>
            <person name="Sharon I."/>
            <person name="Castelle C.J."/>
            <person name="Probst A.J."/>
            <person name="Thomas B.C."/>
            <person name="Singh A."/>
            <person name="Wilkins M.J."/>
            <person name="Karaoz U."/>
            <person name="Brodie E.L."/>
            <person name="Williams K.H."/>
            <person name="Hubbard S.S."/>
            <person name="Banfield J.F."/>
        </authorList>
    </citation>
    <scope>NUCLEOTIDE SEQUENCE [LARGE SCALE GENOMIC DNA]</scope>
</reference>
<evidence type="ECO:0000256" key="3">
    <source>
        <dbReference type="ARBA" id="ARBA00022475"/>
    </source>
</evidence>
<keyword evidence="7 8" id="KW-0472">Membrane</keyword>
<organism evidence="10 11">
    <name type="scientific">candidate division WWE3 bacterium RIFCSPHIGHO2_01_FULL_35_17</name>
    <dbReference type="NCBI Taxonomy" id="1802614"/>
    <lineage>
        <taxon>Bacteria</taxon>
        <taxon>Katanobacteria</taxon>
    </lineage>
</organism>
<feature type="transmembrane region" description="Helical" evidence="8">
    <location>
        <begin position="222"/>
        <end position="241"/>
    </location>
</feature>
<comment type="caution">
    <text evidence="10">The sequence shown here is derived from an EMBL/GenBank/DDBJ whole genome shotgun (WGS) entry which is preliminary data.</text>
</comment>
<proteinExistence type="inferred from homology"/>
<evidence type="ECO:0000256" key="1">
    <source>
        <dbReference type="ARBA" id="ARBA00004429"/>
    </source>
</evidence>
<keyword evidence="4" id="KW-0997">Cell inner membrane</keyword>
<evidence type="ECO:0000256" key="7">
    <source>
        <dbReference type="ARBA" id="ARBA00023136"/>
    </source>
</evidence>
<comment type="similarity">
    <text evidence="2">Belongs to the GSP F family.</text>
</comment>
<feature type="transmembrane region" description="Helical" evidence="8">
    <location>
        <begin position="168"/>
        <end position="191"/>
    </location>
</feature>
<evidence type="ECO:0000256" key="4">
    <source>
        <dbReference type="ARBA" id="ARBA00022519"/>
    </source>
</evidence>
<dbReference type="AlphaFoldDB" id="A0A1F4UPJ3"/>
<name>A0A1F4UPJ3_UNCKA</name>
<keyword evidence="3" id="KW-1003">Cell membrane</keyword>
<keyword evidence="5 8" id="KW-0812">Transmembrane</keyword>
<evidence type="ECO:0000256" key="8">
    <source>
        <dbReference type="SAM" id="Phobius"/>
    </source>
</evidence>
<feature type="domain" description="Type II secretion system protein GspF" evidence="9">
    <location>
        <begin position="69"/>
        <end position="192"/>
    </location>
</feature>
<accession>A0A1F4UPJ3</accession>
<evidence type="ECO:0000256" key="5">
    <source>
        <dbReference type="ARBA" id="ARBA00022692"/>
    </source>
</evidence>
<keyword evidence="6 8" id="KW-1133">Transmembrane helix</keyword>
<dbReference type="Proteomes" id="UP000176444">
    <property type="component" value="Unassembled WGS sequence"/>
</dbReference>
<evidence type="ECO:0000313" key="10">
    <source>
        <dbReference type="EMBL" id="OGC46887.1"/>
    </source>
</evidence>
<dbReference type="InterPro" id="IPR042094">
    <property type="entry name" value="T2SS_GspF_sf"/>
</dbReference>
<feature type="transmembrane region" description="Helical" evidence="8">
    <location>
        <begin position="375"/>
        <end position="396"/>
    </location>
</feature>
<evidence type="ECO:0000256" key="2">
    <source>
        <dbReference type="ARBA" id="ARBA00005745"/>
    </source>
</evidence>
<sequence length="402" mass="44405">MKFIYKAKLNDGIQESKGTIDAPNKSSAISKLRSSGLFVYSLQPIKEKSERFNIVSFLEGVSLSEKVKFTDQMASMLNAGLPITKSLEILSSQTKNHKMGQILQAVLNDVESGAPLSKAIQNQGTVFSASYISLLRAGEATGKVDEVMRRLADTLEKQREFGSRVKGAMIYPAIITTTMVMVFFLIVVFVIPKMSAIYDSFDIDLPFMTKALISLSDFLVGYWWIAIALILATITGIRIFATTNEGEIIFSTVGLKLPIFGEIIRQSTIVELTRTLGLLDEAGVPIIEALAISKNSMKNRLFRDSIDRFIDDVKHGLPLSQSIDKEKIYPQMVAQMLVVGEETGTVGERLNGLAKYYEGEVDKVVKNLSTAMEPLIMLMLGVMVGVLIISVIMPIYQLTSQF</sequence>
<dbReference type="GO" id="GO:0005886">
    <property type="term" value="C:plasma membrane"/>
    <property type="evidence" value="ECO:0007669"/>
    <property type="project" value="UniProtKB-SubCell"/>
</dbReference>
<dbReference type="PRINTS" id="PR00812">
    <property type="entry name" value="BCTERIALGSPF"/>
</dbReference>
<gene>
    <name evidence="10" type="ORF">A2713_01580</name>
</gene>
<dbReference type="PANTHER" id="PTHR30012">
    <property type="entry name" value="GENERAL SECRETION PATHWAY PROTEIN"/>
    <property type="match status" value="1"/>
</dbReference>
<evidence type="ECO:0000259" key="9">
    <source>
        <dbReference type="Pfam" id="PF00482"/>
    </source>
</evidence>
<evidence type="ECO:0000256" key="6">
    <source>
        <dbReference type="ARBA" id="ARBA00022989"/>
    </source>
</evidence>
<comment type="subcellular location">
    <subcellularLocation>
        <location evidence="1">Cell inner membrane</location>
        <topology evidence="1">Multi-pass membrane protein</topology>
    </subcellularLocation>
</comment>
<feature type="domain" description="Type II secretion system protein GspF" evidence="9">
    <location>
        <begin position="273"/>
        <end position="394"/>
    </location>
</feature>
<dbReference type="Pfam" id="PF00482">
    <property type="entry name" value="T2SSF"/>
    <property type="match status" value="2"/>
</dbReference>
<evidence type="ECO:0000313" key="11">
    <source>
        <dbReference type="Proteomes" id="UP000176444"/>
    </source>
</evidence>
<dbReference type="Gene3D" id="1.20.81.30">
    <property type="entry name" value="Type II secretion system (T2SS), domain F"/>
    <property type="match status" value="2"/>
</dbReference>